<dbReference type="OrthoDB" id="9800147at2"/>
<evidence type="ECO:0000259" key="1">
    <source>
        <dbReference type="SMART" id="SM01321"/>
    </source>
</evidence>
<reference evidence="3" key="1">
    <citation type="submission" date="2017-09" db="EMBL/GenBank/DDBJ databases">
        <title>The complete genome of Sulfurospirillum sp. JPD-1.</title>
        <authorList>
            <person name="Goris T."/>
        </authorList>
    </citation>
    <scope>NUCLEOTIDE SEQUENCE [LARGE SCALE GENOMIC DNA]</scope>
    <source>
        <strain evidence="3">JPD-1</strain>
    </source>
</reference>
<dbReference type="SMART" id="SM01321">
    <property type="entry name" value="Y1_Tnp"/>
    <property type="match status" value="1"/>
</dbReference>
<name>A0A290HYL4_9BACT</name>
<dbReference type="Gene3D" id="3.30.70.1290">
    <property type="entry name" value="Transposase IS200-like"/>
    <property type="match status" value="1"/>
</dbReference>
<dbReference type="InterPro" id="IPR010836">
    <property type="entry name" value="SapC"/>
</dbReference>
<gene>
    <name evidence="2" type="ORF">SJPD1_2878</name>
</gene>
<dbReference type="PANTHER" id="PTHR34322:SF2">
    <property type="entry name" value="TRANSPOSASE IS200-LIKE DOMAIN-CONTAINING PROTEIN"/>
    <property type="match status" value="1"/>
</dbReference>
<dbReference type="Proteomes" id="UP000217349">
    <property type="component" value="Chromosome"/>
</dbReference>
<dbReference type="RefSeq" id="WP_096047734.1">
    <property type="nucleotide sequence ID" value="NZ_CP023275.1"/>
</dbReference>
<dbReference type="EMBL" id="CP023275">
    <property type="protein sequence ID" value="ATB70956.1"/>
    <property type="molecule type" value="Genomic_DNA"/>
</dbReference>
<dbReference type="GO" id="GO:0003677">
    <property type="term" value="F:DNA binding"/>
    <property type="evidence" value="ECO:0007669"/>
    <property type="project" value="InterPro"/>
</dbReference>
<organism evidence="2 3">
    <name type="scientific">Sulfurospirillum diekertiae</name>
    <dbReference type="NCBI Taxonomy" id="1854492"/>
    <lineage>
        <taxon>Bacteria</taxon>
        <taxon>Pseudomonadati</taxon>
        <taxon>Campylobacterota</taxon>
        <taxon>Epsilonproteobacteria</taxon>
        <taxon>Campylobacterales</taxon>
        <taxon>Sulfurospirillaceae</taxon>
        <taxon>Sulfurospirillum</taxon>
    </lineage>
</organism>
<protein>
    <recommendedName>
        <fullName evidence="1">Transposase IS200-like domain-containing protein</fullName>
    </recommendedName>
</protein>
<feature type="domain" description="Transposase IS200-like" evidence="1">
    <location>
        <begin position="9"/>
        <end position="123"/>
    </location>
</feature>
<dbReference type="GO" id="GO:0004803">
    <property type="term" value="F:transposase activity"/>
    <property type="evidence" value="ECO:0007669"/>
    <property type="project" value="InterPro"/>
</dbReference>
<proteinExistence type="predicted"/>
<dbReference type="Pfam" id="PF07277">
    <property type="entry name" value="SapC"/>
    <property type="match status" value="1"/>
</dbReference>
<dbReference type="AlphaFoldDB" id="A0A290HYL4"/>
<dbReference type="Pfam" id="PF01797">
    <property type="entry name" value="Y1_Tnp"/>
    <property type="match status" value="1"/>
</dbReference>
<dbReference type="SUPFAM" id="SSF143422">
    <property type="entry name" value="Transposase IS200-like"/>
    <property type="match status" value="1"/>
</dbReference>
<evidence type="ECO:0000313" key="3">
    <source>
        <dbReference type="Proteomes" id="UP000217349"/>
    </source>
</evidence>
<accession>A0A290HYL4</accession>
<dbReference type="InterPro" id="IPR002686">
    <property type="entry name" value="Transposase_17"/>
</dbReference>
<dbReference type="PANTHER" id="PTHR34322">
    <property type="entry name" value="TRANSPOSASE, Y1_TNP DOMAIN-CONTAINING"/>
    <property type="match status" value="1"/>
</dbReference>
<sequence length="470" mass="53684">MARKIRLFFEDIPQHILLRGNNQEQIFYDHADYEFGLDVLKDLTSQLLVKMHAYSLMPNHVHILCTPLNRDAIARFVQGFGIKYVSYFNKKYNRTGTLWEGRYRSSLVENRFVLPLMQYIESNPVRTGLVTSAEEYAFSSYAANSQNVDNECIAHHTVYNLLASSPLERTTIYKSLFSKPLSDEMLTFLREHITKQTITGTKEFYQELSRRIGSSLISNKVGRPKKMIQNNTIKRNTMYKNLVVLDKENHQNFKISPMSNLFFAKELITTPVLTSEIGHIGKDFPVVFISGEQSSLVALNSLGSSNLAINAEGKYIVNYVPAFIRRYPFSLGINKDDTNQQLVLIDSESELVSQSKGKQLFNKDGNNTETLDNAITFLQNYENERIQTQNLVNLIVKSGILEEREITVGKGDERKILVNGFSVVSREKLNALEDSVLADWVRKGIISFIDMHLNSLNHIQTLFNLASIKQ</sequence>
<evidence type="ECO:0000313" key="2">
    <source>
        <dbReference type="EMBL" id="ATB70956.1"/>
    </source>
</evidence>
<dbReference type="InterPro" id="IPR036515">
    <property type="entry name" value="Transposase_17_sf"/>
</dbReference>
<dbReference type="GO" id="GO:0006313">
    <property type="term" value="P:DNA transposition"/>
    <property type="evidence" value="ECO:0007669"/>
    <property type="project" value="InterPro"/>
</dbReference>
<dbReference type="KEGG" id="sulj:SJPD1_2878"/>